<name>A0A936ZYK8_9FLAO</name>
<keyword evidence="2" id="KW-1185">Reference proteome</keyword>
<accession>A0A936ZYK8</accession>
<evidence type="ECO:0000313" key="2">
    <source>
        <dbReference type="Proteomes" id="UP000651057"/>
    </source>
</evidence>
<dbReference type="Proteomes" id="UP000651057">
    <property type="component" value="Unassembled WGS sequence"/>
</dbReference>
<proteinExistence type="predicted"/>
<sequence length="236" mass="27044">MSQEHYQTKLEILEALPKDLIKKPDLPIDTAIQEAENRYVWAKQDADILVKQINFDWIGCGEDLIVRAGALRYAQSLWEQERKSIGEAKKLWKEKALIALALRGELLAAFKYAYHNRNDLLSILKTISKGKKNTDVIQDLSDLSTLGANNTKELKVINFDINKLEKAALLSKEMATLLAKANAETLKNSTVKDIRNRAYIHLKEAMDALSRAGKYVFKDNPDRFKGYINQYYKKKR</sequence>
<organism evidence="1 2">
    <name type="scientific">Aquimarina mytili</name>
    <dbReference type="NCBI Taxonomy" id="874423"/>
    <lineage>
        <taxon>Bacteria</taxon>
        <taxon>Pseudomonadati</taxon>
        <taxon>Bacteroidota</taxon>
        <taxon>Flavobacteriia</taxon>
        <taxon>Flavobacteriales</taxon>
        <taxon>Flavobacteriaceae</taxon>
        <taxon>Aquimarina</taxon>
    </lineage>
</organism>
<dbReference type="RefSeq" id="WP_201920138.1">
    <property type="nucleotide sequence ID" value="NZ_BAABAX010000003.1"/>
</dbReference>
<dbReference type="EMBL" id="JAERQJ010000004">
    <property type="protein sequence ID" value="MBL0684270.1"/>
    <property type="molecule type" value="Genomic_DNA"/>
</dbReference>
<gene>
    <name evidence="1" type="ORF">JJQ60_12145</name>
</gene>
<dbReference type="AlphaFoldDB" id="A0A936ZYK8"/>
<reference evidence="1" key="1">
    <citation type="submission" date="2021-01" db="EMBL/GenBank/DDBJ databases">
        <authorList>
            <person name="Zhong Y.L."/>
        </authorList>
    </citation>
    <scope>NUCLEOTIDE SEQUENCE</scope>
    <source>
        <strain evidence="1">KCTC 23302</strain>
    </source>
</reference>
<evidence type="ECO:0000313" key="1">
    <source>
        <dbReference type="EMBL" id="MBL0684270.1"/>
    </source>
</evidence>
<comment type="caution">
    <text evidence="1">The sequence shown here is derived from an EMBL/GenBank/DDBJ whole genome shotgun (WGS) entry which is preliminary data.</text>
</comment>
<protein>
    <submittedName>
        <fullName evidence="1">Uncharacterized protein</fullName>
    </submittedName>
</protein>